<gene>
    <name evidence="1" type="ORF">EIC27_03155</name>
</gene>
<protein>
    <submittedName>
        <fullName evidence="1">Uncharacterized protein</fullName>
    </submittedName>
</protein>
<proteinExistence type="predicted"/>
<comment type="caution">
    <text evidence="1">The sequence shown here is derived from an EMBL/GenBank/DDBJ whole genome shotgun (WGS) entry which is preliminary data.</text>
</comment>
<sequence>MHNNYPKLYIKFLLFFIFISSSLYTIESNALPAPLSNEQLNQQSDLIAKVNVLGVTRVGYTHKAIKFQAWLQIIKTIKGKAQINDTILVTWYRFDKKLIGSWEIAYYPGEKLITYLVWDNKEKAYKNLSWNSVKKIKSIGKKLPIKNGAVEFNIAP</sequence>
<reference evidence="2" key="1">
    <citation type="submission" date="2018-11" db="EMBL/GenBank/DDBJ databases">
        <title>Phylogenetic, genomic, and biogeographic characterization of a novel and ubiquitous marine invertebrate-associated Rickettsiales parasite, Candidatus Marinoinvertebrata rohwerii, gen. nov., sp. nov.</title>
        <authorList>
            <person name="Klinges J.G."/>
            <person name="Rosales S.M."/>
            <person name="Mcminds R."/>
            <person name="Shaver E.C."/>
            <person name="Shantz A."/>
            <person name="Peters E.C."/>
            <person name="Burkepile D.E."/>
            <person name="Silliman B.R."/>
            <person name="Vega Thurber R.L."/>
        </authorList>
    </citation>
    <scope>NUCLEOTIDE SEQUENCE [LARGE SCALE GENOMIC DNA]</scope>
    <source>
        <strain evidence="2">a_cerv_44</strain>
    </source>
</reference>
<evidence type="ECO:0000313" key="1">
    <source>
        <dbReference type="EMBL" id="RST67543.1"/>
    </source>
</evidence>
<dbReference type="RefSeq" id="WP_126044697.1">
    <property type="nucleotide sequence ID" value="NZ_RXFM01000034.1"/>
</dbReference>
<dbReference type="OrthoDB" id="8480861at2"/>
<keyword evidence="2" id="KW-1185">Reference proteome</keyword>
<organism evidence="1 2">
    <name type="scientific">Candidatus Aquarickettsia rohweri</name>
    <dbReference type="NCBI Taxonomy" id="2602574"/>
    <lineage>
        <taxon>Bacteria</taxon>
        <taxon>Pseudomonadati</taxon>
        <taxon>Pseudomonadota</taxon>
        <taxon>Alphaproteobacteria</taxon>
        <taxon>Rickettsiales</taxon>
        <taxon>Candidatus Midichloriaceae</taxon>
        <taxon>Candidatus Aquarickettsia</taxon>
    </lineage>
</organism>
<name>A0A3S0A8Y6_9RICK</name>
<accession>A0A3S0A8Y6</accession>
<dbReference type="EMBL" id="RXFM01000034">
    <property type="protein sequence ID" value="RST67543.1"/>
    <property type="molecule type" value="Genomic_DNA"/>
</dbReference>
<evidence type="ECO:0000313" key="2">
    <source>
        <dbReference type="Proteomes" id="UP000279470"/>
    </source>
</evidence>
<dbReference type="Proteomes" id="UP000279470">
    <property type="component" value="Unassembled WGS sequence"/>
</dbReference>
<dbReference type="AlphaFoldDB" id="A0A3S0A8Y6"/>